<protein>
    <submittedName>
        <fullName evidence="2">Uncharacterized protein</fullName>
    </submittedName>
</protein>
<evidence type="ECO:0000256" key="1">
    <source>
        <dbReference type="SAM" id="SignalP"/>
    </source>
</evidence>
<dbReference type="Proteomes" id="UP001283361">
    <property type="component" value="Unassembled WGS sequence"/>
</dbReference>
<sequence>MKLSGLGLLVTLGAVIFIDYSSCESEREKRFFFPKGIDWSKFFNFWKKSQNDQTVTLDRTNVDCNEVTCFLDPCQVASCPGQTDADCRTNNCGTCKAEFFLNDVKLSDDDCSE</sequence>
<gene>
    <name evidence="2" type="ORF">RRG08_031866</name>
</gene>
<keyword evidence="1" id="KW-0732">Signal</keyword>
<organism evidence="2 3">
    <name type="scientific">Elysia crispata</name>
    <name type="common">lettuce slug</name>
    <dbReference type="NCBI Taxonomy" id="231223"/>
    <lineage>
        <taxon>Eukaryota</taxon>
        <taxon>Metazoa</taxon>
        <taxon>Spiralia</taxon>
        <taxon>Lophotrochozoa</taxon>
        <taxon>Mollusca</taxon>
        <taxon>Gastropoda</taxon>
        <taxon>Heterobranchia</taxon>
        <taxon>Euthyneura</taxon>
        <taxon>Panpulmonata</taxon>
        <taxon>Sacoglossa</taxon>
        <taxon>Placobranchoidea</taxon>
        <taxon>Plakobranchidae</taxon>
        <taxon>Elysia</taxon>
    </lineage>
</organism>
<accession>A0AAE1DZT5</accession>
<feature type="chain" id="PRO_5042070962" evidence="1">
    <location>
        <begin position="24"/>
        <end position="113"/>
    </location>
</feature>
<reference evidence="2" key="1">
    <citation type="journal article" date="2023" name="G3 (Bethesda)">
        <title>A reference genome for the long-term kleptoplast-retaining sea slug Elysia crispata morphotype clarki.</title>
        <authorList>
            <person name="Eastman K.E."/>
            <person name="Pendleton A.L."/>
            <person name="Shaikh M.A."/>
            <person name="Suttiyut T."/>
            <person name="Ogas R."/>
            <person name="Tomko P."/>
            <person name="Gavelis G."/>
            <person name="Widhalm J.R."/>
            <person name="Wisecaver J.H."/>
        </authorList>
    </citation>
    <scope>NUCLEOTIDE SEQUENCE</scope>
    <source>
        <strain evidence="2">ECLA1</strain>
    </source>
</reference>
<evidence type="ECO:0000313" key="2">
    <source>
        <dbReference type="EMBL" id="KAK3787633.1"/>
    </source>
</evidence>
<dbReference type="EMBL" id="JAWDGP010001847">
    <property type="protein sequence ID" value="KAK3787633.1"/>
    <property type="molecule type" value="Genomic_DNA"/>
</dbReference>
<name>A0AAE1DZT5_9GAST</name>
<proteinExistence type="predicted"/>
<evidence type="ECO:0000313" key="3">
    <source>
        <dbReference type="Proteomes" id="UP001283361"/>
    </source>
</evidence>
<feature type="signal peptide" evidence="1">
    <location>
        <begin position="1"/>
        <end position="23"/>
    </location>
</feature>
<keyword evidence="3" id="KW-1185">Reference proteome</keyword>
<comment type="caution">
    <text evidence="2">The sequence shown here is derived from an EMBL/GenBank/DDBJ whole genome shotgun (WGS) entry which is preliminary data.</text>
</comment>
<dbReference type="AlphaFoldDB" id="A0AAE1DZT5"/>